<dbReference type="InterPro" id="IPR012171">
    <property type="entry name" value="Fatty_acid_desaturase"/>
</dbReference>
<keyword evidence="8 17" id="KW-0812">Transmembrane</keyword>
<organism evidence="19 20">
    <name type="scientific">Myriangium duriaei CBS 260.36</name>
    <dbReference type="NCBI Taxonomy" id="1168546"/>
    <lineage>
        <taxon>Eukaryota</taxon>
        <taxon>Fungi</taxon>
        <taxon>Dikarya</taxon>
        <taxon>Ascomycota</taxon>
        <taxon>Pezizomycotina</taxon>
        <taxon>Dothideomycetes</taxon>
        <taxon>Dothideomycetidae</taxon>
        <taxon>Myriangiales</taxon>
        <taxon>Myriangiaceae</taxon>
        <taxon>Myriangium</taxon>
    </lineage>
</organism>
<comment type="similarity">
    <text evidence="4">Belongs to the fatty acid desaturase type 1 family.</text>
</comment>
<dbReference type="InterPro" id="IPR005804">
    <property type="entry name" value="FA_desaturase_dom"/>
</dbReference>
<evidence type="ECO:0000256" key="5">
    <source>
        <dbReference type="ARBA" id="ARBA00012019"/>
    </source>
</evidence>
<evidence type="ECO:0000313" key="19">
    <source>
        <dbReference type="EMBL" id="KAF2158252.1"/>
    </source>
</evidence>
<accession>A0A9P4JDP1</accession>
<keyword evidence="14" id="KW-0443">Lipid metabolism</keyword>
<feature type="transmembrane region" description="Helical" evidence="17">
    <location>
        <begin position="224"/>
        <end position="242"/>
    </location>
</feature>
<feature type="compositionally biased region" description="Basic and acidic residues" evidence="16">
    <location>
        <begin position="98"/>
        <end position="108"/>
    </location>
</feature>
<dbReference type="InterPro" id="IPR036400">
    <property type="entry name" value="Cyt_B5-like_heme/steroid_sf"/>
</dbReference>
<dbReference type="GO" id="GO:0046872">
    <property type="term" value="F:metal ion binding"/>
    <property type="evidence" value="ECO:0007669"/>
    <property type="project" value="UniProtKB-KW"/>
</dbReference>
<comment type="pathway">
    <text evidence="3">Sphingolipid metabolism.</text>
</comment>
<evidence type="ECO:0000256" key="17">
    <source>
        <dbReference type="SAM" id="Phobius"/>
    </source>
</evidence>
<dbReference type="Proteomes" id="UP000799439">
    <property type="component" value="Unassembled WGS sequence"/>
</dbReference>
<evidence type="ECO:0000256" key="12">
    <source>
        <dbReference type="ARBA" id="ARBA00023002"/>
    </source>
</evidence>
<dbReference type="AlphaFoldDB" id="A0A9P4JDP1"/>
<evidence type="ECO:0000256" key="11">
    <source>
        <dbReference type="ARBA" id="ARBA00022989"/>
    </source>
</evidence>
<comment type="subcellular location">
    <subcellularLocation>
        <location evidence="1">Membrane</location>
        <topology evidence="1">Multi-pass membrane protein</topology>
    </subcellularLocation>
</comment>
<evidence type="ECO:0000256" key="14">
    <source>
        <dbReference type="ARBA" id="ARBA00023098"/>
    </source>
</evidence>
<evidence type="ECO:0000256" key="1">
    <source>
        <dbReference type="ARBA" id="ARBA00004141"/>
    </source>
</evidence>
<evidence type="ECO:0000313" key="20">
    <source>
        <dbReference type="Proteomes" id="UP000799439"/>
    </source>
</evidence>
<comment type="caution">
    <text evidence="19">The sequence shown here is derived from an EMBL/GenBank/DDBJ whole genome shotgun (WGS) entry which is preliminary data.</text>
</comment>
<evidence type="ECO:0000256" key="10">
    <source>
        <dbReference type="ARBA" id="ARBA00022919"/>
    </source>
</evidence>
<feature type="non-terminal residue" evidence="19">
    <location>
        <position position="495"/>
    </location>
</feature>
<dbReference type="OrthoDB" id="260091at2759"/>
<feature type="transmembrane region" description="Helical" evidence="17">
    <location>
        <begin position="367"/>
        <end position="387"/>
    </location>
</feature>
<dbReference type="GO" id="GO:0016717">
    <property type="term" value="F:oxidoreductase activity, acting on paired donors, with oxidation of a pair of donors resulting in the reduction of molecular oxygen to two molecules of water"/>
    <property type="evidence" value="ECO:0007669"/>
    <property type="project" value="TreeGrafter"/>
</dbReference>
<dbReference type="CDD" id="cd03506">
    <property type="entry name" value="Delta6-FADS-like"/>
    <property type="match status" value="1"/>
</dbReference>
<keyword evidence="11 17" id="KW-1133">Transmembrane helix</keyword>
<evidence type="ECO:0000259" key="18">
    <source>
        <dbReference type="PROSITE" id="PS50255"/>
    </source>
</evidence>
<dbReference type="PANTHER" id="PTHR19353">
    <property type="entry name" value="FATTY ACID DESATURASE 2"/>
    <property type="match status" value="1"/>
</dbReference>
<keyword evidence="9" id="KW-0479">Metal-binding</keyword>
<keyword evidence="15 17" id="KW-0472">Membrane</keyword>
<dbReference type="PROSITE" id="PS50255">
    <property type="entry name" value="CYTOCHROME_B5_2"/>
    <property type="match status" value="1"/>
</dbReference>
<evidence type="ECO:0000256" key="6">
    <source>
        <dbReference type="ARBA" id="ARBA00016939"/>
    </source>
</evidence>
<dbReference type="EMBL" id="ML996081">
    <property type="protein sequence ID" value="KAF2158252.1"/>
    <property type="molecule type" value="Genomic_DNA"/>
</dbReference>
<dbReference type="EC" id="1.14.19.18" evidence="5"/>
<dbReference type="SMART" id="SM01117">
    <property type="entry name" value="Cyt-b5"/>
    <property type="match status" value="1"/>
</dbReference>
<evidence type="ECO:0000256" key="9">
    <source>
        <dbReference type="ARBA" id="ARBA00022723"/>
    </source>
</evidence>
<dbReference type="SUPFAM" id="SSF55856">
    <property type="entry name" value="Cytochrome b5-like heme/steroid binding domain"/>
    <property type="match status" value="1"/>
</dbReference>
<evidence type="ECO:0000256" key="15">
    <source>
        <dbReference type="ARBA" id="ARBA00023136"/>
    </source>
</evidence>
<feature type="transmembrane region" description="Helical" evidence="17">
    <location>
        <begin position="302"/>
        <end position="319"/>
    </location>
</feature>
<feature type="region of interest" description="Disordered" evidence="16">
    <location>
        <begin position="85"/>
        <end position="108"/>
    </location>
</feature>
<dbReference type="Gene3D" id="3.10.120.10">
    <property type="entry name" value="Cytochrome b5-like heme/steroid binding domain"/>
    <property type="match status" value="1"/>
</dbReference>
<dbReference type="Pfam" id="PF00173">
    <property type="entry name" value="Cyt-b5"/>
    <property type="match status" value="1"/>
</dbReference>
<dbReference type="GO" id="GO:0016020">
    <property type="term" value="C:membrane"/>
    <property type="evidence" value="ECO:0007669"/>
    <property type="project" value="UniProtKB-SubCell"/>
</dbReference>
<sequence length="495" mass="57373">MSRHAIFSPHDVEARIKEGEHLVIYKGAVLQLDTWLSEHPGGSLVIKHMVGRDAADQIDVYHSPQVRRRMLAYRVGRVRVPWKNLGPPIQENNQGNDTPRHEDDQKEVVRSDRDLIADEAVRQERERDIMTYPPLDQVTQNQISERYRALHQSVQDLGFYYCSRAAYAKECLRYSALFSSFLIALHYGWYLVSACFLGLFWHQIMFTAHDACHLAITHNFFKDTVIAIFIGDFCCGLSVGWFKSSHNIHHLVTNLPDHDPDIQNVPLLATSPSFFLSIHSTYYDHTFVWGSFADMAVSVQYYSYYPIMAIARFNLYLLSWKHLLSPRSTNHGAIWWTRPLELVCMSCYWFLFGYCLIWNTIPSWTLRVLFILISHAITIVLHIQFTLGHFAMSTADLGVVESFPQHQLRTTMDIDCATWLDFIHGGLQFQIVHHLFPRVPRHNLRRLQPLVRQFAREIGVEYKILGFVDGNKGILGRLDEIAAQVKILRQCQQNM</sequence>
<evidence type="ECO:0000256" key="13">
    <source>
        <dbReference type="ARBA" id="ARBA00023004"/>
    </source>
</evidence>
<keyword evidence="7" id="KW-0349">Heme</keyword>
<evidence type="ECO:0000256" key="2">
    <source>
        <dbReference type="ARBA" id="ARBA00004760"/>
    </source>
</evidence>
<dbReference type="PIRSF" id="PIRSF015921">
    <property type="entry name" value="FA_sphinglp_des"/>
    <property type="match status" value="1"/>
</dbReference>
<feature type="transmembrane region" description="Helical" evidence="17">
    <location>
        <begin position="340"/>
        <end position="361"/>
    </location>
</feature>
<name>A0A9P4JDP1_9PEZI</name>
<dbReference type="GO" id="GO:0006665">
    <property type="term" value="P:sphingolipid metabolic process"/>
    <property type="evidence" value="ECO:0007669"/>
    <property type="project" value="UniProtKB-KW"/>
</dbReference>
<feature type="transmembrane region" description="Helical" evidence="17">
    <location>
        <begin position="181"/>
        <end position="204"/>
    </location>
</feature>
<evidence type="ECO:0000256" key="4">
    <source>
        <dbReference type="ARBA" id="ARBA00009295"/>
    </source>
</evidence>
<dbReference type="PANTHER" id="PTHR19353:SF30">
    <property type="entry name" value="DELTA 8-(E)-SPHINGOLIPID DESATURASE"/>
    <property type="match status" value="1"/>
</dbReference>
<dbReference type="InterPro" id="IPR001199">
    <property type="entry name" value="Cyt_B5-like_heme/steroid-bd"/>
</dbReference>
<proteinExistence type="inferred from homology"/>
<evidence type="ECO:0000256" key="8">
    <source>
        <dbReference type="ARBA" id="ARBA00022692"/>
    </source>
</evidence>
<comment type="pathway">
    <text evidence="2">Lipid metabolism; sphingolipid metabolism.</text>
</comment>
<evidence type="ECO:0000256" key="16">
    <source>
        <dbReference type="SAM" id="MobiDB-lite"/>
    </source>
</evidence>
<keyword evidence="13" id="KW-0408">Iron</keyword>
<gene>
    <name evidence="19" type="ORF">K461DRAFT_236799</name>
</gene>
<keyword evidence="10" id="KW-0746">Sphingolipid metabolism</keyword>
<evidence type="ECO:0000256" key="3">
    <source>
        <dbReference type="ARBA" id="ARBA00004991"/>
    </source>
</evidence>
<keyword evidence="20" id="KW-1185">Reference proteome</keyword>
<protein>
    <recommendedName>
        <fullName evidence="6">Delta 8-(E)-sphingolipid desaturase</fullName>
        <ecNumber evidence="5">1.14.19.18</ecNumber>
    </recommendedName>
</protein>
<reference evidence="19" key="1">
    <citation type="journal article" date="2020" name="Stud. Mycol.">
        <title>101 Dothideomycetes genomes: a test case for predicting lifestyles and emergence of pathogens.</title>
        <authorList>
            <person name="Haridas S."/>
            <person name="Albert R."/>
            <person name="Binder M."/>
            <person name="Bloem J."/>
            <person name="Labutti K."/>
            <person name="Salamov A."/>
            <person name="Andreopoulos B."/>
            <person name="Baker S."/>
            <person name="Barry K."/>
            <person name="Bills G."/>
            <person name="Bluhm B."/>
            <person name="Cannon C."/>
            <person name="Castanera R."/>
            <person name="Culley D."/>
            <person name="Daum C."/>
            <person name="Ezra D."/>
            <person name="Gonzalez J."/>
            <person name="Henrissat B."/>
            <person name="Kuo A."/>
            <person name="Liang C."/>
            <person name="Lipzen A."/>
            <person name="Lutzoni F."/>
            <person name="Magnuson J."/>
            <person name="Mondo S."/>
            <person name="Nolan M."/>
            <person name="Ohm R."/>
            <person name="Pangilinan J."/>
            <person name="Park H.-J."/>
            <person name="Ramirez L."/>
            <person name="Alfaro M."/>
            <person name="Sun H."/>
            <person name="Tritt A."/>
            <person name="Yoshinaga Y."/>
            <person name="Zwiers L.-H."/>
            <person name="Turgeon B."/>
            <person name="Goodwin S."/>
            <person name="Spatafora J."/>
            <person name="Crous P."/>
            <person name="Grigoriev I."/>
        </authorList>
    </citation>
    <scope>NUCLEOTIDE SEQUENCE</scope>
    <source>
        <strain evidence="19">CBS 260.36</strain>
    </source>
</reference>
<keyword evidence="12" id="KW-0560">Oxidoreductase</keyword>
<feature type="domain" description="Cytochrome b5 heme-binding" evidence="18">
    <location>
        <begin position="4"/>
        <end position="79"/>
    </location>
</feature>
<dbReference type="Pfam" id="PF00487">
    <property type="entry name" value="FA_desaturase"/>
    <property type="match status" value="1"/>
</dbReference>
<evidence type="ECO:0000256" key="7">
    <source>
        <dbReference type="ARBA" id="ARBA00022617"/>
    </source>
</evidence>